<dbReference type="EMBL" id="JBCGDP010000004">
    <property type="protein sequence ID" value="MEM0575932.1"/>
    <property type="molecule type" value="Genomic_DNA"/>
</dbReference>
<protein>
    <submittedName>
        <fullName evidence="1">Uncharacterized protein</fullName>
    </submittedName>
</protein>
<accession>A0ABU9NNI5</accession>
<evidence type="ECO:0000313" key="1">
    <source>
        <dbReference type="EMBL" id="MEM0575932.1"/>
    </source>
</evidence>
<organism evidence="1 2">
    <name type="scientific">Flavobacterium polysaccharolyticum</name>
    <dbReference type="NCBI Taxonomy" id="3133148"/>
    <lineage>
        <taxon>Bacteria</taxon>
        <taxon>Pseudomonadati</taxon>
        <taxon>Bacteroidota</taxon>
        <taxon>Flavobacteriia</taxon>
        <taxon>Flavobacteriales</taxon>
        <taxon>Flavobacteriaceae</taxon>
        <taxon>Flavobacterium</taxon>
    </lineage>
</organism>
<sequence length="266" mass="30673">MKKYLMFLVAFSFLTQCHSQIKGIPMQAMEVAPKTVTFLAHDAFDYAYTIENNVFKKSKDSENWEYKNVTLGKITKVDLQNPLKIVLFYEDFNTVILLDNQLNESQKINFSEHPTPINATAVGIASQNQLWIYNNLNQQIGLYDYLKNEYKTISTPLSGKIKNYTTDFNSFIWMADNGEGYSCSLFGAIENLGKFPAADQLQIISSNQMLYSIDQKITLLTRQKDKSWASTTLQLPEKRFEKFYYQAQILAIFTTEGIYNFKIILP</sequence>
<keyword evidence="2" id="KW-1185">Reference proteome</keyword>
<dbReference type="Proteomes" id="UP001468798">
    <property type="component" value="Unassembled WGS sequence"/>
</dbReference>
<gene>
    <name evidence="1" type="ORF">WFZ86_05430</name>
</gene>
<reference evidence="1 2" key="1">
    <citation type="submission" date="2024-03" db="EMBL/GenBank/DDBJ databases">
        <title>Two novel species of the genus Flavobacterium exhibiting potentially degradation of complex polysaccharides.</title>
        <authorList>
            <person name="Lian X."/>
        </authorList>
    </citation>
    <scope>NUCLEOTIDE SEQUENCE [LARGE SCALE GENOMIC DNA]</scope>
    <source>
        <strain evidence="1 2">N6</strain>
    </source>
</reference>
<comment type="caution">
    <text evidence="1">The sequence shown here is derived from an EMBL/GenBank/DDBJ whole genome shotgun (WGS) entry which is preliminary data.</text>
</comment>
<name>A0ABU9NNI5_9FLAO</name>
<dbReference type="RefSeq" id="WP_342690992.1">
    <property type="nucleotide sequence ID" value="NZ_JBCGDP010000004.1"/>
</dbReference>
<evidence type="ECO:0000313" key="2">
    <source>
        <dbReference type="Proteomes" id="UP001468798"/>
    </source>
</evidence>
<proteinExistence type="predicted"/>